<feature type="domain" description="Calcineurin-like phosphoesterase" evidence="3">
    <location>
        <begin position="3"/>
        <end position="150"/>
    </location>
</feature>
<dbReference type="InterPro" id="IPR029052">
    <property type="entry name" value="Metallo-depent_PP-like"/>
</dbReference>
<name>A0A8J7FWS1_9FLAO</name>
<sequence length="163" mass="18587">MKKILLLSDTHSYIDDRILEYAKQADEIWHAGDIGDISVMDQLEKIKPVRAVYGNIDDHTVRAVYPLNNRFTLEGVDVWITHIGGYPGKYNPKIKNDILSNPPKVFICGHSHILKVMPDKNLGLIHLNPGAVGKHGFHHVRTMLRFELDNGKIQNLEVIEFKK</sequence>
<keyword evidence="2" id="KW-0479">Metal-binding</keyword>
<dbReference type="InterPro" id="IPR024654">
    <property type="entry name" value="Calcineurin-like_PHP_lpxH"/>
</dbReference>
<dbReference type="InterPro" id="IPR000979">
    <property type="entry name" value="Phosphodiesterase_MJ0936/Vps29"/>
</dbReference>
<comment type="similarity">
    <text evidence="1 2">Belongs to the metallophosphoesterase superfamily. YfcE family.</text>
</comment>
<dbReference type="RefSeq" id="WP_194183635.1">
    <property type="nucleotide sequence ID" value="NZ_JADGIK010000008.1"/>
</dbReference>
<evidence type="ECO:0000313" key="4">
    <source>
        <dbReference type="EMBL" id="MBF0598091.1"/>
    </source>
</evidence>
<evidence type="ECO:0000259" key="3">
    <source>
        <dbReference type="Pfam" id="PF12850"/>
    </source>
</evidence>
<dbReference type="AlphaFoldDB" id="A0A8J7FWS1"/>
<comment type="caution">
    <text evidence="4">The sequence shown here is derived from an EMBL/GenBank/DDBJ whole genome shotgun (WGS) entry which is preliminary data.</text>
</comment>
<gene>
    <name evidence="4" type="ORF">IM532_11680</name>
</gene>
<dbReference type="EMBL" id="JADGIK010000008">
    <property type="protein sequence ID" value="MBF0598091.1"/>
    <property type="molecule type" value="Genomic_DNA"/>
</dbReference>
<evidence type="ECO:0000256" key="2">
    <source>
        <dbReference type="RuleBase" id="RU362039"/>
    </source>
</evidence>
<dbReference type="NCBIfam" id="TIGR00040">
    <property type="entry name" value="yfcE"/>
    <property type="match status" value="1"/>
</dbReference>
<dbReference type="SUPFAM" id="SSF56300">
    <property type="entry name" value="Metallo-dependent phosphatases"/>
    <property type="match status" value="1"/>
</dbReference>
<accession>A0A8J7FWS1</accession>
<dbReference type="Proteomes" id="UP000608754">
    <property type="component" value="Unassembled WGS sequence"/>
</dbReference>
<protein>
    <recommendedName>
        <fullName evidence="2">Phosphoesterase</fullName>
        <ecNumber evidence="2">3.1.4.-</ecNumber>
    </recommendedName>
</protein>
<evidence type="ECO:0000313" key="5">
    <source>
        <dbReference type="Proteomes" id="UP000608754"/>
    </source>
</evidence>
<keyword evidence="5" id="KW-1185">Reference proteome</keyword>
<proteinExistence type="inferred from homology"/>
<dbReference type="GO" id="GO:0046872">
    <property type="term" value="F:metal ion binding"/>
    <property type="evidence" value="ECO:0007669"/>
    <property type="project" value="UniProtKB-KW"/>
</dbReference>
<organism evidence="4 5">
    <name type="scientific">Faecalibacter rhinopitheci</name>
    <dbReference type="NCBI Taxonomy" id="2779678"/>
    <lineage>
        <taxon>Bacteria</taxon>
        <taxon>Pseudomonadati</taxon>
        <taxon>Bacteroidota</taxon>
        <taxon>Flavobacteriia</taxon>
        <taxon>Flavobacteriales</taxon>
        <taxon>Weeksellaceae</taxon>
        <taxon>Faecalibacter</taxon>
    </lineage>
</organism>
<dbReference type="Pfam" id="PF12850">
    <property type="entry name" value="Metallophos_2"/>
    <property type="match status" value="1"/>
</dbReference>
<dbReference type="GO" id="GO:0016787">
    <property type="term" value="F:hydrolase activity"/>
    <property type="evidence" value="ECO:0007669"/>
    <property type="project" value="UniProtKB-UniRule"/>
</dbReference>
<evidence type="ECO:0000256" key="1">
    <source>
        <dbReference type="ARBA" id="ARBA00008950"/>
    </source>
</evidence>
<dbReference type="EC" id="3.1.4.-" evidence="2"/>
<reference evidence="4" key="1">
    <citation type="submission" date="2020-10" db="EMBL/GenBank/DDBJ databases">
        <authorList>
            <person name="Lu T."/>
            <person name="Wang Q."/>
            <person name="Han X."/>
        </authorList>
    </citation>
    <scope>NUCLEOTIDE SEQUENCE</scope>
    <source>
        <strain evidence="4">WQ 117</strain>
    </source>
</reference>
<comment type="cofactor">
    <cofactor evidence="2">
        <name>a divalent metal cation</name>
        <dbReference type="ChEBI" id="CHEBI:60240"/>
    </cofactor>
</comment>
<dbReference type="Gene3D" id="3.60.21.10">
    <property type="match status" value="1"/>
</dbReference>